<organism evidence="1 2">
    <name type="scientific">Funneliformis mosseae</name>
    <name type="common">Endomycorrhizal fungus</name>
    <name type="synonym">Glomus mosseae</name>
    <dbReference type="NCBI Taxonomy" id="27381"/>
    <lineage>
        <taxon>Eukaryota</taxon>
        <taxon>Fungi</taxon>
        <taxon>Fungi incertae sedis</taxon>
        <taxon>Mucoromycota</taxon>
        <taxon>Glomeromycotina</taxon>
        <taxon>Glomeromycetes</taxon>
        <taxon>Glomerales</taxon>
        <taxon>Glomeraceae</taxon>
        <taxon>Funneliformis</taxon>
    </lineage>
</organism>
<keyword evidence="2" id="KW-1185">Reference proteome</keyword>
<gene>
    <name evidence="1" type="ORF">FMOSSE_LOCUS563</name>
</gene>
<dbReference type="Proteomes" id="UP000789375">
    <property type="component" value="Unassembled WGS sequence"/>
</dbReference>
<name>A0A9N8UZW1_FUNMO</name>
<sequence>MTTQKSFQVSAQKPYDSDTLGGLSHRYSDCIACKLPKETVSSILENIANKTTPPRHESSIYTVSADWIGSLATSIINELSTVLNAPPDHFVEIGKTIANIVSCVGNGTWSTGITPINALKDIETNFPLYISDYFDQLSGWSRENFFEESSSRIGSNIAELSLGGPYPAVNPNGLEPALSGKYVKISWKLPNIDLPFNVSNDPTFASDGEQIYRYFAFIDDFKHAISMNEDGSITNELYNFSDPAQLWRIENYGNFYALYNKKYKTYLGRSLKGNNSKPDNNWHESAVYLVEDPETHAYSIGYAHESAKIEYILKDLNLVTVPLVAWRNSSGQFLGIEDIQSGTLGFSDGEQYNNDVIPKSEQLFLFVPHSDFSNKAIVIGHNGKLLEFDPISNKKSCSYNFKSPMRLPFVLFEYIQNIWQRSANHLATRLHHLITEASPSPGSGTRVRVWKADPSVKQIGIRELFLINTDITAGPNDSWFDTVSTLSPITPDENGDFLLTFDNTPPTVPESDNHIRFDVVHTFSVVRYVFNVLSGDLEYLDGRPPVLERPWGNDKRLSIEPHAGEDANAYYSRDEAALRFFYTFEGSDRPIYLCRSIDVVAHEAGHAFLDTLQPDWQADGQTGAFHEAFGDLCSLFVLISMAEIADLFITTTKANLRAPDNFLSAMGEEFGDALYNNKGKGLRNLSNTLKGSKVGTEVHDLSMVFSGFYYDVLADVFTLERNPTIKGDTETLMNVGANLRRALIIAIRVSSHRPTRTKFQEIATNLDIAIGTLGRKLGVDLTSWRQIVKKHAKARELSIAGR</sequence>
<comment type="caution">
    <text evidence="1">The sequence shown here is derived from an EMBL/GenBank/DDBJ whole genome shotgun (WGS) entry which is preliminary data.</text>
</comment>
<dbReference type="EMBL" id="CAJVPP010000055">
    <property type="protein sequence ID" value="CAG8437989.1"/>
    <property type="molecule type" value="Genomic_DNA"/>
</dbReference>
<evidence type="ECO:0000313" key="2">
    <source>
        <dbReference type="Proteomes" id="UP000789375"/>
    </source>
</evidence>
<proteinExistence type="predicted"/>
<dbReference type="SUPFAM" id="SSF55486">
    <property type="entry name" value="Metalloproteases ('zincins'), catalytic domain"/>
    <property type="match status" value="1"/>
</dbReference>
<dbReference type="AlphaFoldDB" id="A0A9N8UZW1"/>
<protein>
    <submittedName>
        <fullName evidence="1">9588_t:CDS:1</fullName>
    </submittedName>
</protein>
<evidence type="ECO:0000313" key="1">
    <source>
        <dbReference type="EMBL" id="CAG8437989.1"/>
    </source>
</evidence>
<reference evidence="1" key="1">
    <citation type="submission" date="2021-06" db="EMBL/GenBank/DDBJ databases">
        <authorList>
            <person name="Kallberg Y."/>
            <person name="Tangrot J."/>
            <person name="Rosling A."/>
        </authorList>
    </citation>
    <scope>NUCLEOTIDE SEQUENCE</scope>
    <source>
        <strain evidence="1">87-6 pot B 2015</strain>
    </source>
</reference>
<accession>A0A9N8UZW1</accession>